<dbReference type="Proteomes" id="UP001596058">
    <property type="component" value="Unassembled WGS sequence"/>
</dbReference>
<evidence type="ECO:0000313" key="2">
    <source>
        <dbReference type="Proteomes" id="UP001596058"/>
    </source>
</evidence>
<accession>A0ABW1CG68</accession>
<evidence type="ECO:0000313" key="1">
    <source>
        <dbReference type="EMBL" id="MFC5824674.1"/>
    </source>
</evidence>
<gene>
    <name evidence="1" type="ORF">ACFPZ3_12520</name>
</gene>
<organism evidence="1 2">
    <name type="scientific">Nonomuraea insulae</name>
    <dbReference type="NCBI Taxonomy" id="1616787"/>
    <lineage>
        <taxon>Bacteria</taxon>
        <taxon>Bacillati</taxon>
        <taxon>Actinomycetota</taxon>
        <taxon>Actinomycetes</taxon>
        <taxon>Streptosporangiales</taxon>
        <taxon>Streptosporangiaceae</taxon>
        <taxon>Nonomuraea</taxon>
    </lineage>
</organism>
<keyword evidence="2" id="KW-1185">Reference proteome</keyword>
<comment type="caution">
    <text evidence="1">The sequence shown here is derived from an EMBL/GenBank/DDBJ whole genome shotgun (WGS) entry which is preliminary data.</text>
</comment>
<name>A0ABW1CG68_9ACTN</name>
<reference evidence="2" key="1">
    <citation type="journal article" date="2019" name="Int. J. Syst. Evol. Microbiol.">
        <title>The Global Catalogue of Microorganisms (GCM) 10K type strain sequencing project: providing services to taxonomists for standard genome sequencing and annotation.</title>
        <authorList>
            <consortium name="The Broad Institute Genomics Platform"/>
            <consortium name="The Broad Institute Genome Sequencing Center for Infectious Disease"/>
            <person name="Wu L."/>
            <person name="Ma J."/>
        </authorList>
    </citation>
    <scope>NUCLEOTIDE SEQUENCE [LARGE SCALE GENOMIC DNA]</scope>
    <source>
        <strain evidence="2">CCUG 53903</strain>
    </source>
</reference>
<dbReference type="EMBL" id="JBHSPA010000016">
    <property type="protein sequence ID" value="MFC5824674.1"/>
    <property type="molecule type" value="Genomic_DNA"/>
</dbReference>
<protein>
    <submittedName>
        <fullName evidence="1">Uncharacterized protein</fullName>
    </submittedName>
</protein>
<dbReference type="RefSeq" id="WP_379514198.1">
    <property type="nucleotide sequence ID" value="NZ_JBHSPA010000016.1"/>
</dbReference>
<sequence length="65" mass="6169">MVTLLLGLTPPVTAAGAGAGAGARFAVPGGLAGKFSVAVTAESSLTVTARPTIWSSTTAARSAPG</sequence>
<proteinExistence type="predicted"/>